<proteinExistence type="evidence at transcript level"/>
<feature type="domain" description="RING-type" evidence="5">
    <location>
        <begin position="30"/>
        <end position="68"/>
    </location>
</feature>
<dbReference type="EMBL" id="GFAC01002200">
    <property type="protein sequence ID" value="JAT96988.1"/>
    <property type="molecule type" value="mRNA"/>
</dbReference>
<name>A0A1E1XCQ3_9ACAR</name>
<dbReference type="InterPro" id="IPR017907">
    <property type="entry name" value="Znf_RING_CS"/>
</dbReference>
<dbReference type="PANTHER" id="PTHR10131">
    <property type="entry name" value="TNF RECEPTOR ASSOCIATED FACTOR"/>
    <property type="match status" value="1"/>
</dbReference>
<keyword evidence="6" id="KW-0675">Receptor</keyword>
<dbReference type="Gene3D" id="2.60.210.10">
    <property type="entry name" value="Apoptosis, Tumor Necrosis Factor Receptor Associated Protein 2, Chain A"/>
    <property type="match status" value="1"/>
</dbReference>
<dbReference type="InterPro" id="IPR013083">
    <property type="entry name" value="Znf_RING/FYVE/PHD"/>
</dbReference>
<dbReference type="InterPro" id="IPR001841">
    <property type="entry name" value="Znf_RING"/>
</dbReference>
<dbReference type="SUPFAM" id="SSF49599">
    <property type="entry name" value="TRAF domain-like"/>
    <property type="match status" value="2"/>
</dbReference>
<reference evidence="6" key="1">
    <citation type="journal article" date="2017" name="Front. Cell. Infect. Microbiol.">
        <title>The Distinct Transcriptional Response of the Midgut of Amblyomma sculptum and Amblyomma aureolatum Ticks to Rickettsia rickettsii Correlates to Their Differences in Susceptibility to Infection.</title>
        <authorList>
            <person name="Martins L.A."/>
            <person name="Galletti M.F.B.M."/>
            <person name="Ribeiro J.M."/>
            <person name="Fujita A."/>
            <person name="Costa F.B."/>
            <person name="Labruna M.B."/>
            <person name="Daffre S."/>
            <person name="Fogaca A.C."/>
        </authorList>
    </citation>
    <scope>NUCLEOTIDE SEQUENCE</scope>
</reference>
<keyword evidence="3" id="KW-0862">Zinc</keyword>
<keyword evidence="2 4" id="KW-0863">Zinc-finger</keyword>
<sequence length="450" mass="50918">TVEYTLVGFCPELDWRPLNFVKPMPPNKVCSACGLVRKRTALLPCVHVLCESCYDQCAQDGLNVCPLDGYEWHGEDDVDWKDCPSDQLLRREVKCWNEGSGCQYVASASGIVDHFRRDCKHHAACCPKCSATVLCCDVVRHLKLGVCDSVTHLDSDGGRPPGYKNEKTFLTVCRAAVEEQADEVKECLGRIVGDVSSHGDRLNEISHAISSFKESVRQELAAVTKQNHDSLAQVIREIKASKVRKCFTTRIDTPNILVSINRLENAMEDRLSEIETAVEGAKAEANENSLMALHDTKNIIRHLQLGVAHCEFFVKNVSSLHQIAMEDGSAEFVSERVYLRGYCMSPGVELEKNDKCVDLCATMCIHKGHVDDFLQWPFEQKFKLTVIHPEDGEERAFEDKPFRSQVFFQKPTESSNEPCVFRSESLDVRDLFRDGYVENDQLRVKWYLYP</sequence>
<dbReference type="PROSITE" id="PS50089">
    <property type="entry name" value="ZF_RING_2"/>
    <property type="match status" value="1"/>
</dbReference>
<dbReference type="SUPFAM" id="SSF57850">
    <property type="entry name" value="RING/U-box"/>
    <property type="match status" value="1"/>
</dbReference>
<dbReference type="CDD" id="cd16449">
    <property type="entry name" value="RING-HC"/>
    <property type="match status" value="1"/>
</dbReference>
<evidence type="ECO:0000256" key="1">
    <source>
        <dbReference type="ARBA" id="ARBA00022723"/>
    </source>
</evidence>
<evidence type="ECO:0000313" key="6">
    <source>
        <dbReference type="EMBL" id="JAT96988.1"/>
    </source>
</evidence>
<dbReference type="Gene3D" id="3.30.40.10">
    <property type="entry name" value="Zinc/RING finger domain, C3HC4 (zinc finger)"/>
    <property type="match status" value="1"/>
</dbReference>
<accession>A0A1E1XCQ3</accession>
<evidence type="ECO:0000259" key="5">
    <source>
        <dbReference type="PROSITE" id="PS50089"/>
    </source>
</evidence>
<protein>
    <submittedName>
        <fullName evidence="6">Putative tnf receptor-associated factor 6</fullName>
    </submittedName>
</protein>
<dbReference type="GO" id="GO:0009898">
    <property type="term" value="C:cytoplasmic side of plasma membrane"/>
    <property type="evidence" value="ECO:0007669"/>
    <property type="project" value="TreeGrafter"/>
</dbReference>
<evidence type="ECO:0000256" key="2">
    <source>
        <dbReference type="ARBA" id="ARBA00022771"/>
    </source>
</evidence>
<dbReference type="InterPro" id="IPR049342">
    <property type="entry name" value="TRAF1-6_MATH_dom"/>
</dbReference>
<dbReference type="Pfam" id="PF21355">
    <property type="entry name" value="TRAF-mep_MATH"/>
    <property type="match status" value="1"/>
</dbReference>
<keyword evidence="1" id="KW-0479">Metal-binding</keyword>
<dbReference type="PROSITE" id="PS00518">
    <property type="entry name" value="ZF_RING_1"/>
    <property type="match status" value="1"/>
</dbReference>
<dbReference type="GO" id="GO:0043122">
    <property type="term" value="P:regulation of canonical NF-kappaB signal transduction"/>
    <property type="evidence" value="ECO:0007669"/>
    <property type="project" value="TreeGrafter"/>
</dbReference>
<feature type="non-terminal residue" evidence="6">
    <location>
        <position position="1"/>
    </location>
</feature>
<organism evidence="6">
    <name type="scientific">Amblyomma aureolatum</name>
    <dbReference type="NCBI Taxonomy" id="187763"/>
    <lineage>
        <taxon>Eukaryota</taxon>
        <taxon>Metazoa</taxon>
        <taxon>Ecdysozoa</taxon>
        <taxon>Arthropoda</taxon>
        <taxon>Chelicerata</taxon>
        <taxon>Arachnida</taxon>
        <taxon>Acari</taxon>
        <taxon>Parasitiformes</taxon>
        <taxon>Ixodida</taxon>
        <taxon>Ixodoidea</taxon>
        <taxon>Ixodidae</taxon>
        <taxon>Amblyomminae</taxon>
        <taxon>Amblyomma</taxon>
    </lineage>
</organism>
<dbReference type="InterPro" id="IPR008974">
    <property type="entry name" value="TRAF-like"/>
</dbReference>
<dbReference type="PANTHER" id="PTHR10131:SF138">
    <property type="entry name" value="RE66324P"/>
    <property type="match status" value="1"/>
</dbReference>
<dbReference type="GO" id="GO:0005164">
    <property type="term" value="F:tumor necrosis factor receptor binding"/>
    <property type="evidence" value="ECO:0007669"/>
    <property type="project" value="TreeGrafter"/>
</dbReference>
<dbReference type="AlphaFoldDB" id="A0A1E1XCQ3"/>
<dbReference type="GO" id="GO:0008270">
    <property type="term" value="F:zinc ion binding"/>
    <property type="evidence" value="ECO:0007669"/>
    <property type="project" value="UniProtKB-KW"/>
</dbReference>
<evidence type="ECO:0000256" key="4">
    <source>
        <dbReference type="PROSITE-ProRule" id="PRU00175"/>
    </source>
</evidence>
<evidence type="ECO:0000256" key="3">
    <source>
        <dbReference type="ARBA" id="ARBA00022833"/>
    </source>
</evidence>